<feature type="region of interest" description="Disordered" evidence="2">
    <location>
        <begin position="238"/>
        <end position="258"/>
    </location>
</feature>
<sequence length="401" mass="47737">MNRRNPGMFVREKKFHSLNRLSEEDQYEDVNKPWRLVPRLPPLLDSELKYESDGDDDNQGSASESENEILIRDSNIISQNNQQTNKRKHQTRYESITLPLQHQFHSPLFFERQQIERNRENDRNNPNALNQTQKMLELRQLLKKKEEEEYNQQIEREEQERLMLQVNLNVENAMKQVINEKEQEQEQEHGLIQDKNIQEQRNNEDGIISNLFELTQIDSKEQINKNIALKNCKDIESSTKPENKQKTIKQRQRSASETQELFNQLQEKGSQIMNSQIRTRYCTVMLMGNPSEFFDAKSAEKENAVGIQNVSIKNEQEEEQAENVSSSKEIQYNEERNLTLSQKRRRRMYQRSPLKSRDQIDQERLQAIEDRIRAYVMEQERKEIEQIKSQLEIIKATNSQN</sequence>
<feature type="region of interest" description="Disordered" evidence="2">
    <location>
        <begin position="316"/>
        <end position="362"/>
    </location>
</feature>
<evidence type="ECO:0000313" key="3">
    <source>
        <dbReference type="EMBL" id="KAA6390735.1"/>
    </source>
</evidence>
<proteinExistence type="predicted"/>
<evidence type="ECO:0000313" key="4">
    <source>
        <dbReference type="Proteomes" id="UP000324800"/>
    </source>
</evidence>
<feature type="compositionally biased region" description="Low complexity" evidence="2">
    <location>
        <begin position="74"/>
        <end position="83"/>
    </location>
</feature>
<name>A0A5J4W7Q6_9EUKA</name>
<dbReference type="AlphaFoldDB" id="A0A5J4W7Q6"/>
<comment type="caution">
    <text evidence="3">The sequence shown here is derived from an EMBL/GenBank/DDBJ whole genome shotgun (WGS) entry which is preliminary data.</text>
</comment>
<feature type="non-terminal residue" evidence="3">
    <location>
        <position position="401"/>
    </location>
</feature>
<evidence type="ECO:0000256" key="1">
    <source>
        <dbReference type="SAM" id="Coils"/>
    </source>
</evidence>
<evidence type="ECO:0000256" key="2">
    <source>
        <dbReference type="SAM" id="MobiDB-lite"/>
    </source>
</evidence>
<feature type="coiled-coil region" evidence="1">
    <location>
        <begin position="128"/>
        <end position="187"/>
    </location>
</feature>
<gene>
    <name evidence="3" type="ORF">EZS28_013735</name>
</gene>
<organism evidence="3 4">
    <name type="scientific">Streblomastix strix</name>
    <dbReference type="NCBI Taxonomy" id="222440"/>
    <lineage>
        <taxon>Eukaryota</taxon>
        <taxon>Metamonada</taxon>
        <taxon>Preaxostyla</taxon>
        <taxon>Oxymonadida</taxon>
        <taxon>Streblomastigidae</taxon>
        <taxon>Streblomastix</taxon>
    </lineage>
</organism>
<dbReference type="Proteomes" id="UP000324800">
    <property type="component" value="Unassembled WGS sequence"/>
</dbReference>
<protein>
    <submittedName>
        <fullName evidence="3">Uncharacterized protein</fullName>
    </submittedName>
</protein>
<accession>A0A5J4W7Q6</accession>
<feature type="region of interest" description="Disordered" evidence="2">
    <location>
        <begin position="46"/>
        <end position="91"/>
    </location>
</feature>
<keyword evidence="1" id="KW-0175">Coiled coil</keyword>
<dbReference type="EMBL" id="SNRW01003122">
    <property type="protein sequence ID" value="KAA6390735.1"/>
    <property type="molecule type" value="Genomic_DNA"/>
</dbReference>
<reference evidence="3 4" key="1">
    <citation type="submission" date="2019-03" db="EMBL/GenBank/DDBJ databases">
        <title>Single cell metagenomics reveals metabolic interactions within the superorganism composed of flagellate Streblomastix strix and complex community of Bacteroidetes bacteria on its surface.</title>
        <authorList>
            <person name="Treitli S.C."/>
            <person name="Kolisko M."/>
            <person name="Husnik F."/>
            <person name="Keeling P."/>
            <person name="Hampl V."/>
        </authorList>
    </citation>
    <scope>NUCLEOTIDE SEQUENCE [LARGE SCALE GENOMIC DNA]</scope>
    <source>
        <strain evidence="3">ST1C</strain>
    </source>
</reference>